<feature type="region of interest" description="Disordered" evidence="12">
    <location>
        <begin position="459"/>
        <end position="488"/>
    </location>
</feature>
<name>A0A084W682_ANOSI</name>
<evidence type="ECO:0000256" key="1">
    <source>
        <dbReference type="ARBA" id="ARBA00004123"/>
    </source>
</evidence>
<dbReference type="FunFam" id="2.60.200.20:FF:000008">
    <property type="entry name" value="smad nuclear-interacting protein 1"/>
    <property type="match status" value="1"/>
</dbReference>
<dbReference type="GO" id="GO:0008380">
    <property type="term" value="P:RNA splicing"/>
    <property type="evidence" value="ECO:0007669"/>
    <property type="project" value="UniProtKB-KW"/>
</dbReference>
<dbReference type="GO" id="GO:0031047">
    <property type="term" value="P:regulatory ncRNA-mediated gene silencing"/>
    <property type="evidence" value="ECO:0007669"/>
    <property type="project" value="UniProtKB-KW"/>
</dbReference>
<keyword evidence="4" id="KW-0507">mRNA processing</keyword>
<keyword evidence="2" id="KW-1017">Isopeptide bond</keyword>
<proteinExistence type="predicted"/>
<dbReference type="GO" id="GO:0006397">
    <property type="term" value="P:mRNA processing"/>
    <property type="evidence" value="ECO:0007669"/>
    <property type="project" value="UniProtKB-KW"/>
</dbReference>
<dbReference type="Proteomes" id="UP000030765">
    <property type="component" value="Unassembled WGS sequence"/>
</dbReference>
<gene>
    <name evidence="14" type="ORF">ZHAS_00013774</name>
</gene>
<evidence type="ECO:0000256" key="12">
    <source>
        <dbReference type="SAM" id="MobiDB-lite"/>
    </source>
</evidence>
<comment type="function">
    <text evidence="11">Required for pre-mRNA splicing as component of the spliceosome. As a component of the minor spliceosome, involved in the splicing of U12-type introns in pre-mRNAs. Down-regulates NF-kappa-B signaling by competing with RELA for CREBBP/EP300 binding. Involved in the microRNA (miRNA) biogenesis. May be involved in cyclin-D1/CCND1 mRNA stability through the SNARP complex which associates with both the 3'end of the CCND1 gene and its mRNA.</text>
</comment>
<dbReference type="Pfam" id="PF00498">
    <property type="entry name" value="FHA"/>
    <property type="match status" value="1"/>
</dbReference>
<evidence type="ECO:0000256" key="7">
    <source>
        <dbReference type="ARBA" id="ARBA00023054"/>
    </source>
</evidence>
<dbReference type="AlphaFoldDB" id="A0A084W682"/>
<evidence type="ECO:0000256" key="11">
    <source>
        <dbReference type="ARBA" id="ARBA00055964"/>
    </source>
</evidence>
<dbReference type="Gene3D" id="2.60.200.20">
    <property type="match status" value="1"/>
</dbReference>
<evidence type="ECO:0000256" key="3">
    <source>
        <dbReference type="ARBA" id="ARBA00022553"/>
    </source>
</evidence>
<dbReference type="SUPFAM" id="SSF49879">
    <property type="entry name" value="SMAD/FHA domain"/>
    <property type="match status" value="1"/>
</dbReference>
<feature type="compositionally biased region" description="Polar residues" evidence="12">
    <location>
        <begin position="130"/>
        <end position="142"/>
    </location>
</feature>
<feature type="region of interest" description="Disordered" evidence="12">
    <location>
        <begin position="1"/>
        <end position="320"/>
    </location>
</feature>
<dbReference type="VEuPathDB" id="VectorBase:ASIS018502"/>
<dbReference type="CDD" id="cd22718">
    <property type="entry name" value="FHA_SNIP1"/>
    <property type="match status" value="1"/>
</dbReference>
<keyword evidence="8" id="KW-0943">RNA-mediated gene silencing</keyword>
<evidence type="ECO:0000259" key="13">
    <source>
        <dbReference type="PROSITE" id="PS50006"/>
    </source>
</evidence>
<dbReference type="EMBL" id="KE525307">
    <property type="protein sequence ID" value="KFB45726.1"/>
    <property type="molecule type" value="Genomic_DNA"/>
</dbReference>
<feature type="compositionally biased region" description="Basic and acidic residues" evidence="12">
    <location>
        <begin position="1"/>
        <end position="12"/>
    </location>
</feature>
<evidence type="ECO:0000256" key="9">
    <source>
        <dbReference type="ARBA" id="ARBA00023187"/>
    </source>
</evidence>
<feature type="compositionally biased region" description="Basic and acidic residues" evidence="12">
    <location>
        <begin position="88"/>
        <end position="108"/>
    </location>
</feature>
<evidence type="ECO:0000256" key="5">
    <source>
        <dbReference type="ARBA" id="ARBA00022728"/>
    </source>
</evidence>
<dbReference type="InterPro" id="IPR000253">
    <property type="entry name" value="FHA_dom"/>
</dbReference>
<feature type="compositionally biased region" description="Basic and acidic residues" evidence="12">
    <location>
        <begin position="285"/>
        <end position="298"/>
    </location>
</feature>
<keyword evidence="10" id="KW-0539">Nucleus</keyword>
<evidence type="ECO:0000256" key="10">
    <source>
        <dbReference type="ARBA" id="ARBA00023242"/>
    </source>
</evidence>
<dbReference type="STRING" id="74873.A0A084W682"/>
<evidence type="ECO:0000313" key="14">
    <source>
        <dbReference type="EMBL" id="KFB45726.1"/>
    </source>
</evidence>
<keyword evidence="9" id="KW-0508">mRNA splicing</keyword>
<dbReference type="PANTHER" id="PTHR23308">
    <property type="entry name" value="NUCLEAR INHIBITOR OF PROTEIN PHOSPHATASE-1"/>
    <property type="match status" value="1"/>
</dbReference>
<dbReference type="GO" id="GO:0005681">
    <property type="term" value="C:spliceosomal complex"/>
    <property type="evidence" value="ECO:0007669"/>
    <property type="project" value="UniProtKB-KW"/>
</dbReference>
<feature type="compositionally biased region" description="Basic and acidic residues" evidence="12">
    <location>
        <begin position="34"/>
        <end position="53"/>
    </location>
</feature>
<feature type="domain" description="FHA" evidence="13">
    <location>
        <begin position="367"/>
        <end position="430"/>
    </location>
</feature>
<keyword evidence="16" id="KW-1185">Reference proteome</keyword>
<evidence type="ECO:0000313" key="15">
    <source>
        <dbReference type="EnsemblMetazoa" id="ASIC013774-PA"/>
    </source>
</evidence>
<dbReference type="InterPro" id="IPR008984">
    <property type="entry name" value="SMAD_FHA_dom_sf"/>
</dbReference>
<evidence type="ECO:0000256" key="4">
    <source>
        <dbReference type="ARBA" id="ARBA00022664"/>
    </source>
</evidence>
<dbReference type="EMBL" id="ATLV01020759">
    <property type="status" value="NOT_ANNOTATED_CDS"/>
    <property type="molecule type" value="Genomic_DNA"/>
</dbReference>
<sequence length="488" mass="56694">MEGRDENSQQREHARRRSSPMARSRSPSPPSGRGRAEYRDRRRHSDENYKRGGENVAHQHPVSARNDEQYNRGKNGREHRSAVSPTYQHHEGHRFDDRGYNRRIDNYDKYNTGSRGEAQRAHDEGHQRRNQSPNHAYRGQQQRGRDRPYPSDEREERRDNRGEFRDQQRGNRDWRGPPDERDRNRRDRNEDREREAPRGSRPVEVKVERTSSSPRGHSRSHNSANQSESAVGQRRGRDRSPMGRGPRRAPFRPGQDNEEDQFEWGGGRRNADSQQPGKPHVPRTIKAEDRTVVKKEEPGSDSEPPPKQKPNFELSGKLTEETNKVNGTVIAYAEPPGARKPKRRWRLYPFKGEQALPTLYIHRQSAYLIGRDRKVCDLPVDHPSCSKQHAVFQYRLVPYQKEDGSMSQRVRPYIIDLESANGTFVNNKKIEPKRYLELFEKDVLKFGFSTREYVLLHENSKDDNEDEGYEVSPTSKPFAGANSNVGPN</sequence>
<keyword evidence="3" id="KW-0597">Phosphoprotein</keyword>
<evidence type="ECO:0000256" key="6">
    <source>
        <dbReference type="ARBA" id="ARBA00022843"/>
    </source>
</evidence>
<keyword evidence="6" id="KW-0832">Ubl conjugation</keyword>
<keyword evidence="7" id="KW-0175">Coiled coil</keyword>
<feature type="compositionally biased region" description="Basic and acidic residues" evidence="12">
    <location>
        <begin position="65"/>
        <end position="81"/>
    </location>
</feature>
<comment type="subcellular location">
    <subcellularLocation>
        <location evidence="1">Nucleus</location>
    </subcellularLocation>
</comment>
<evidence type="ECO:0000256" key="8">
    <source>
        <dbReference type="ARBA" id="ARBA00023158"/>
    </source>
</evidence>
<feature type="compositionally biased region" description="Basic and acidic residues" evidence="12">
    <location>
        <begin position="143"/>
        <end position="209"/>
    </location>
</feature>
<reference evidence="15" key="2">
    <citation type="submission" date="2020-05" db="UniProtKB">
        <authorList>
            <consortium name="EnsemblMetazoa"/>
        </authorList>
    </citation>
    <scope>IDENTIFICATION</scope>
</reference>
<reference evidence="14 16" key="1">
    <citation type="journal article" date="2014" name="BMC Genomics">
        <title>Genome sequence of Anopheles sinensis provides insight into genetics basis of mosquito competence for malaria parasites.</title>
        <authorList>
            <person name="Zhou D."/>
            <person name="Zhang D."/>
            <person name="Ding G."/>
            <person name="Shi L."/>
            <person name="Hou Q."/>
            <person name="Ye Y."/>
            <person name="Xu Y."/>
            <person name="Zhou H."/>
            <person name="Xiong C."/>
            <person name="Li S."/>
            <person name="Yu J."/>
            <person name="Hong S."/>
            <person name="Yu X."/>
            <person name="Zou P."/>
            <person name="Chen C."/>
            <person name="Chang X."/>
            <person name="Wang W."/>
            <person name="Lv Y."/>
            <person name="Sun Y."/>
            <person name="Ma L."/>
            <person name="Shen B."/>
            <person name="Zhu C."/>
        </authorList>
    </citation>
    <scope>NUCLEOTIDE SEQUENCE [LARGE SCALE GENOMIC DNA]</scope>
</reference>
<feature type="compositionally biased region" description="Basic and acidic residues" evidence="12">
    <location>
        <begin position="117"/>
        <end position="127"/>
    </location>
</feature>
<keyword evidence="5" id="KW-0747">Spliceosome</keyword>
<dbReference type="PROSITE" id="PS50006">
    <property type="entry name" value="FHA_DOMAIN"/>
    <property type="match status" value="1"/>
</dbReference>
<feature type="compositionally biased region" description="Polar residues" evidence="12">
    <location>
        <begin position="210"/>
        <end position="230"/>
    </location>
</feature>
<dbReference type="InterPro" id="IPR050923">
    <property type="entry name" value="Cell_Proc_Reg/RNA_Proc"/>
</dbReference>
<accession>A0A084W682</accession>
<dbReference type="VEuPathDB" id="VectorBase:ASIC013774"/>
<dbReference type="SMART" id="SM00240">
    <property type="entry name" value="FHA"/>
    <property type="match status" value="1"/>
</dbReference>
<organism evidence="15 16">
    <name type="scientific">Anopheles sinensis</name>
    <name type="common">Mosquito</name>
    <dbReference type="NCBI Taxonomy" id="74873"/>
    <lineage>
        <taxon>Eukaryota</taxon>
        <taxon>Metazoa</taxon>
        <taxon>Ecdysozoa</taxon>
        <taxon>Arthropoda</taxon>
        <taxon>Hexapoda</taxon>
        <taxon>Insecta</taxon>
        <taxon>Pterygota</taxon>
        <taxon>Neoptera</taxon>
        <taxon>Endopterygota</taxon>
        <taxon>Diptera</taxon>
        <taxon>Nematocera</taxon>
        <taxon>Culicoidea</taxon>
        <taxon>Culicidae</taxon>
        <taxon>Anophelinae</taxon>
        <taxon>Anopheles</taxon>
    </lineage>
</organism>
<dbReference type="OrthoDB" id="444265at2759"/>
<protein>
    <recommendedName>
        <fullName evidence="13">FHA domain-containing protein</fullName>
    </recommendedName>
</protein>
<evidence type="ECO:0000256" key="2">
    <source>
        <dbReference type="ARBA" id="ARBA00022499"/>
    </source>
</evidence>
<evidence type="ECO:0000313" key="16">
    <source>
        <dbReference type="Proteomes" id="UP000030765"/>
    </source>
</evidence>
<dbReference type="EnsemblMetazoa" id="ASIC013774-RA">
    <property type="protein sequence ID" value="ASIC013774-PA"/>
    <property type="gene ID" value="ASIC013774"/>
</dbReference>